<reference evidence="2 3" key="1">
    <citation type="submission" date="2013-07" db="EMBL/GenBank/DDBJ databases">
        <title>Comparative Genomic and Metabolomic Analysis of Twelve Strains of Pseudoalteromonas luteoviolacea.</title>
        <authorList>
            <person name="Vynne N.G."/>
            <person name="Mansson M."/>
            <person name="Gram L."/>
        </authorList>
    </citation>
    <scope>NUCLEOTIDE SEQUENCE [LARGE SCALE GENOMIC DNA]</scope>
    <source>
        <strain evidence="2 3">S4060-1</strain>
    </source>
</reference>
<dbReference type="AlphaFoldDB" id="A0A162B739"/>
<evidence type="ECO:0000313" key="2">
    <source>
        <dbReference type="EMBL" id="KZN67539.1"/>
    </source>
</evidence>
<feature type="region of interest" description="Disordered" evidence="1">
    <location>
        <begin position="10"/>
        <end position="29"/>
    </location>
</feature>
<comment type="caution">
    <text evidence="2">The sequence shown here is derived from an EMBL/GenBank/DDBJ whole genome shotgun (WGS) entry which is preliminary data.</text>
</comment>
<dbReference type="Proteomes" id="UP000076661">
    <property type="component" value="Unassembled WGS sequence"/>
</dbReference>
<name>A0A162B739_9GAMM</name>
<organism evidence="2 3">
    <name type="scientific">Pseudoalteromonas luteoviolacea S4060-1</name>
    <dbReference type="NCBI Taxonomy" id="1365257"/>
    <lineage>
        <taxon>Bacteria</taxon>
        <taxon>Pseudomonadati</taxon>
        <taxon>Pseudomonadota</taxon>
        <taxon>Gammaproteobacteria</taxon>
        <taxon>Alteromonadales</taxon>
        <taxon>Pseudoalteromonadaceae</taxon>
        <taxon>Pseudoalteromonas</taxon>
    </lineage>
</organism>
<evidence type="ECO:0000313" key="3">
    <source>
        <dbReference type="Proteomes" id="UP000076661"/>
    </source>
</evidence>
<sequence>MVIDKELLKLVTGGMHNSPGGPPPEEPQK</sequence>
<dbReference type="EMBL" id="AUXX01000012">
    <property type="protein sequence ID" value="KZN67539.1"/>
    <property type="molecule type" value="Genomic_DNA"/>
</dbReference>
<evidence type="ECO:0000256" key="1">
    <source>
        <dbReference type="SAM" id="MobiDB-lite"/>
    </source>
</evidence>
<proteinExistence type="predicted"/>
<protein>
    <submittedName>
        <fullName evidence="2">Uncharacterized protein</fullName>
    </submittedName>
</protein>
<accession>A0A162B739</accession>
<gene>
    <name evidence="2" type="ORF">N478_01950</name>
</gene>
<dbReference type="PATRIC" id="fig|1365257.3.peg.1977"/>
<feature type="compositionally biased region" description="Pro residues" evidence="1">
    <location>
        <begin position="20"/>
        <end position="29"/>
    </location>
</feature>